<dbReference type="InterPro" id="IPR001901">
    <property type="entry name" value="Translocase_SecE/Sec61-g"/>
</dbReference>
<feature type="transmembrane region" description="Helical" evidence="10">
    <location>
        <begin position="201"/>
        <end position="230"/>
    </location>
</feature>
<evidence type="ECO:0000256" key="9">
    <source>
        <dbReference type="SAM" id="MobiDB-lite"/>
    </source>
</evidence>
<feature type="chain" id="PRO_5031303927" evidence="11">
    <location>
        <begin position="32"/>
        <end position="237"/>
    </location>
</feature>
<feature type="signal peptide" evidence="11">
    <location>
        <begin position="1"/>
        <end position="31"/>
    </location>
</feature>
<reference evidence="12" key="1">
    <citation type="submission" date="2021-01" db="EMBL/GenBank/DDBJ databases">
        <authorList>
            <person name="Corre E."/>
            <person name="Pelletier E."/>
            <person name="Niang G."/>
            <person name="Scheremetjew M."/>
            <person name="Finn R."/>
            <person name="Kale V."/>
            <person name="Holt S."/>
            <person name="Cochrane G."/>
            <person name="Meng A."/>
            <person name="Brown T."/>
            <person name="Cohen L."/>
        </authorList>
    </citation>
    <scope>NUCLEOTIDE SEQUENCE</scope>
    <source>
        <strain evidence="12">RCC1693</strain>
    </source>
</reference>
<evidence type="ECO:0000313" key="12">
    <source>
        <dbReference type="EMBL" id="CAD9417813.1"/>
    </source>
</evidence>
<dbReference type="Pfam" id="PF00584">
    <property type="entry name" value="SecE"/>
    <property type="match status" value="1"/>
</dbReference>
<dbReference type="GO" id="GO:0006886">
    <property type="term" value="P:intracellular protein transport"/>
    <property type="evidence" value="ECO:0007669"/>
    <property type="project" value="InterPro"/>
</dbReference>
<comment type="subcellular location">
    <subcellularLocation>
        <location evidence="1">Membrane</location>
    </subcellularLocation>
</comment>
<evidence type="ECO:0000256" key="1">
    <source>
        <dbReference type="ARBA" id="ARBA00004370"/>
    </source>
</evidence>
<feature type="region of interest" description="Disordered" evidence="9">
    <location>
        <begin position="50"/>
        <end position="72"/>
    </location>
</feature>
<keyword evidence="8 10" id="KW-0472">Membrane</keyword>
<evidence type="ECO:0000256" key="4">
    <source>
        <dbReference type="ARBA" id="ARBA00022692"/>
    </source>
</evidence>
<evidence type="ECO:0000256" key="7">
    <source>
        <dbReference type="ARBA" id="ARBA00023010"/>
    </source>
</evidence>
<keyword evidence="3" id="KW-0813">Transport</keyword>
<evidence type="ECO:0000256" key="10">
    <source>
        <dbReference type="SAM" id="Phobius"/>
    </source>
</evidence>
<dbReference type="EMBL" id="HBGT01017214">
    <property type="protein sequence ID" value="CAD9417813.1"/>
    <property type="molecule type" value="Transcribed_RNA"/>
</dbReference>
<evidence type="ECO:0000256" key="5">
    <source>
        <dbReference type="ARBA" id="ARBA00022927"/>
    </source>
</evidence>
<accession>A0A7S2C7B7</accession>
<keyword evidence="6 10" id="KW-1133">Transmembrane helix</keyword>
<evidence type="ECO:0000256" key="8">
    <source>
        <dbReference type="ARBA" id="ARBA00023136"/>
    </source>
</evidence>
<dbReference type="GO" id="GO:0009306">
    <property type="term" value="P:protein secretion"/>
    <property type="evidence" value="ECO:0007669"/>
    <property type="project" value="InterPro"/>
</dbReference>
<evidence type="ECO:0000256" key="3">
    <source>
        <dbReference type="ARBA" id="ARBA00022448"/>
    </source>
</evidence>
<keyword evidence="7" id="KW-0811">Translocation</keyword>
<keyword evidence="5" id="KW-0653">Protein transport</keyword>
<dbReference type="InterPro" id="IPR005807">
    <property type="entry name" value="SecE_bac"/>
</dbReference>
<dbReference type="GO" id="GO:0006605">
    <property type="term" value="P:protein targeting"/>
    <property type="evidence" value="ECO:0007669"/>
    <property type="project" value="InterPro"/>
</dbReference>
<protein>
    <submittedName>
        <fullName evidence="12">Uncharacterized protein</fullName>
    </submittedName>
</protein>
<organism evidence="12">
    <name type="scientific">Florenciella parvula</name>
    <dbReference type="NCBI Taxonomy" id="236787"/>
    <lineage>
        <taxon>Eukaryota</taxon>
        <taxon>Sar</taxon>
        <taxon>Stramenopiles</taxon>
        <taxon>Ochrophyta</taxon>
        <taxon>Dictyochophyceae</taxon>
        <taxon>Florenciellales</taxon>
        <taxon>Florenciella</taxon>
    </lineage>
</organism>
<dbReference type="AlphaFoldDB" id="A0A7S2C7B7"/>
<gene>
    <name evidence="12" type="ORF">FPAR1323_LOCUS9159</name>
</gene>
<evidence type="ECO:0000256" key="11">
    <source>
        <dbReference type="SAM" id="SignalP"/>
    </source>
</evidence>
<dbReference type="GO" id="GO:0016020">
    <property type="term" value="C:membrane"/>
    <property type="evidence" value="ECO:0007669"/>
    <property type="project" value="UniProtKB-SubCell"/>
</dbReference>
<dbReference type="Gene3D" id="1.20.5.1030">
    <property type="entry name" value="Preprotein translocase secy subunit"/>
    <property type="match status" value="1"/>
</dbReference>
<proteinExistence type="inferred from homology"/>
<comment type="similarity">
    <text evidence="2">Belongs to the SecE/SEC61-gamma family.</text>
</comment>
<evidence type="ECO:0000256" key="2">
    <source>
        <dbReference type="ARBA" id="ARBA00008274"/>
    </source>
</evidence>
<dbReference type="InterPro" id="IPR038379">
    <property type="entry name" value="SecE_sf"/>
</dbReference>
<keyword evidence="11" id="KW-0732">Signal</keyword>
<dbReference type="GO" id="GO:0008320">
    <property type="term" value="F:protein transmembrane transporter activity"/>
    <property type="evidence" value="ECO:0007669"/>
    <property type="project" value="InterPro"/>
</dbReference>
<evidence type="ECO:0000256" key="6">
    <source>
        <dbReference type="ARBA" id="ARBA00022989"/>
    </source>
</evidence>
<sequence length="237" mass="25475">MAVRHLATCPATMKCCASVAIILSLASAVTGFAPRHASLVRPRIQPLVGDHAGRPVTRRAAEPDGGPAVDPNEVDMEELKAQRKSKDMAEFDERDAELSGLRARIKAMADEQQLEEAAVWTPELLSTKAPDAEGGPPEMTAAMSNIASMLGDDRIDVVEEVQEVDLYDDPLEGVPLPQALFEEAKNIEWPTTGKVIRSIGIVYAAIIGMSGFVLIVDKGLVAVLGQIFVFGKNTMLQ</sequence>
<keyword evidence="4 10" id="KW-0812">Transmembrane</keyword>
<dbReference type="NCBIfam" id="TIGR00964">
    <property type="entry name" value="secE_bact"/>
    <property type="match status" value="1"/>
</dbReference>
<name>A0A7S2C7B7_9STRA</name>